<accession>A0A812PIS1</accession>
<keyword evidence="1" id="KW-0472">Membrane</keyword>
<feature type="transmembrane region" description="Helical" evidence="1">
    <location>
        <begin position="188"/>
        <end position="205"/>
    </location>
</feature>
<keyword evidence="1" id="KW-0812">Transmembrane</keyword>
<organism evidence="2 3">
    <name type="scientific">Symbiodinium natans</name>
    <dbReference type="NCBI Taxonomy" id="878477"/>
    <lineage>
        <taxon>Eukaryota</taxon>
        <taxon>Sar</taxon>
        <taxon>Alveolata</taxon>
        <taxon>Dinophyceae</taxon>
        <taxon>Suessiales</taxon>
        <taxon>Symbiodiniaceae</taxon>
        <taxon>Symbiodinium</taxon>
    </lineage>
</organism>
<name>A0A812PIS1_9DINO</name>
<dbReference type="EMBL" id="CAJNDS010002174">
    <property type="protein sequence ID" value="CAE7360231.1"/>
    <property type="molecule type" value="Genomic_DNA"/>
</dbReference>
<protein>
    <recommendedName>
        <fullName evidence="4">GDT1 family protein</fullName>
    </recommendedName>
</protein>
<feature type="transmembrane region" description="Helical" evidence="1">
    <location>
        <begin position="49"/>
        <end position="70"/>
    </location>
</feature>
<keyword evidence="1" id="KW-1133">Transmembrane helix</keyword>
<evidence type="ECO:0000256" key="1">
    <source>
        <dbReference type="SAM" id="Phobius"/>
    </source>
</evidence>
<reference evidence="2" key="1">
    <citation type="submission" date="2021-02" db="EMBL/GenBank/DDBJ databases">
        <authorList>
            <person name="Dougan E. K."/>
            <person name="Rhodes N."/>
            <person name="Thang M."/>
            <person name="Chan C."/>
        </authorList>
    </citation>
    <scope>NUCLEOTIDE SEQUENCE</scope>
</reference>
<dbReference type="OrthoDB" id="10413562at2759"/>
<proteinExistence type="predicted"/>
<keyword evidence="3" id="KW-1185">Reference proteome</keyword>
<feature type="transmembrane region" description="Helical" evidence="1">
    <location>
        <begin position="256"/>
        <end position="279"/>
    </location>
</feature>
<feature type="transmembrane region" description="Helical" evidence="1">
    <location>
        <begin position="225"/>
        <end position="244"/>
    </location>
</feature>
<dbReference type="AlphaFoldDB" id="A0A812PIS1"/>
<dbReference type="Proteomes" id="UP000604046">
    <property type="component" value="Unassembled WGS sequence"/>
</dbReference>
<evidence type="ECO:0000313" key="3">
    <source>
        <dbReference type="Proteomes" id="UP000604046"/>
    </source>
</evidence>
<evidence type="ECO:0000313" key="2">
    <source>
        <dbReference type="EMBL" id="CAE7360231.1"/>
    </source>
</evidence>
<evidence type="ECO:0008006" key="4">
    <source>
        <dbReference type="Google" id="ProtNLM"/>
    </source>
</evidence>
<gene>
    <name evidence="2" type="ORF">SNAT2548_LOCUS19340</name>
</gene>
<sequence>MGFDAALFGSSILRTSIGQLGSKTFFVSAILTAWCPWEGPRSHEDGGFQMLLVLLGAYLAWVIRVMLLIYATDKTWQFAACDGLSCFCFLILGLRARSDLAGCDARDLRARLRYTPSGADAAGGTADGDVEKPKEVGWTGEWNTAAFGAILPSVLQPEPREPRSTQYGTAEQYASSDGVLSSKLSDRTMSTALALVAPLVLVFLAQADDRATTLLVQTGVDGADVVCGALMGLMLSTFVSVFFGMVMERALVDSRLMFTVSFALLTLSFVSLTQALLYLDAARPVLDIAKGKTVALLTMIGGGS</sequence>
<comment type="caution">
    <text evidence="2">The sequence shown here is derived from an EMBL/GenBank/DDBJ whole genome shotgun (WGS) entry which is preliminary data.</text>
</comment>